<dbReference type="InterPro" id="IPR051934">
    <property type="entry name" value="Phage_Tail_Fiber_Structural"/>
</dbReference>
<name>S2KK31_LITA3</name>
<dbReference type="InterPro" id="IPR022225">
    <property type="entry name" value="Phage_tail_fibre_N"/>
</dbReference>
<dbReference type="PATRIC" id="fig|1121939.11.peg.1897"/>
<evidence type="ECO:0000259" key="2">
    <source>
        <dbReference type="Pfam" id="PF12571"/>
    </source>
</evidence>
<dbReference type="OrthoDB" id="9810174at2"/>
<dbReference type="Proteomes" id="UP000014463">
    <property type="component" value="Unassembled WGS sequence"/>
</dbReference>
<evidence type="ECO:0000313" key="3">
    <source>
        <dbReference type="EMBL" id="EPC02477.1"/>
    </source>
</evidence>
<evidence type="ECO:0000259" key="1">
    <source>
        <dbReference type="Pfam" id="PF07484"/>
    </source>
</evidence>
<dbReference type="Gene3D" id="3.90.1340.10">
    <property type="entry name" value="Phage tail collar domain"/>
    <property type="match status" value="1"/>
</dbReference>
<dbReference type="Pfam" id="PF12571">
    <property type="entry name" value="Phage_tail_fib"/>
    <property type="match status" value="1"/>
</dbReference>
<protein>
    <submittedName>
        <fullName evidence="3">Uncharacterized protein</fullName>
    </submittedName>
</protein>
<organism evidence="3 4">
    <name type="scientific">Litchfieldella anticariensis (strain DSM 16096 / CECT 5854 / CIP 108499 / LMG 22089 / FP35)</name>
    <name type="common">Halomonas anticariensis</name>
    <dbReference type="NCBI Taxonomy" id="1121939"/>
    <lineage>
        <taxon>Bacteria</taxon>
        <taxon>Pseudomonadati</taxon>
        <taxon>Pseudomonadota</taxon>
        <taxon>Gammaproteobacteria</taxon>
        <taxon>Oceanospirillales</taxon>
        <taxon>Halomonadaceae</taxon>
        <taxon>Litchfieldella</taxon>
    </lineage>
</organism>
<gene>
    <name evidence="3" type="ORF">L861_08945</name>
</gene>
<dbReference type="eggNOG" id="COG5301">
    <property type="taxonomic scope" value="Bacteria"/>
</dbReference>
<reference evidence="3 4" key="1">
    <citation type="journal article" date="2013" name="Genome Announc.">
        <title>Draft genome sequence of the moderately halophilic gammaproteobacterium Halomonas anticariensis FP35.</title>
        <authorList>
            <person name="Tahrioui A."/>
            <person name="Quesada E."/>
            <person name="Llamas I."/>
        </authorList>
    </citation>
    <scope>NUCLEOTIDE SEQUENCE [LARGE SCALE GENOMIC DNA]</scope>
    <source>
        <strain evidence="4">DSM 16096 / CECT 5854 / LMG 22089 / FP35</strain>
    </source>
</reference>
<dbReference type="InterPro" id="IPR011083">
    <property type="entry name" value="Phage_tail_collar_dom"/>
</dbReference>
<dbReference type="eggNOG" id="COG4675">
    <property type="taxonomic scope" value="Bacteria"/>
</dbReference>
<comment type="caution">
    <text evidence="3">The sequence shown here is derived from an EMBL/GenBank/DDBJ whole genome shotgun (WGS) entry which is preliminary data.</text>
</comment>
<dbReference type="RefSeq" id="WP_016416401.1">
    <property type="nucleotide sequence ID" value="NZ_AUAB01000002.1"/>
</dbReference>
<accession>S2KK31</accession>
<dbReference type="Pfam" id="PF07484">
    <property type="entry name" value="Collar"/>
    <property type="match status" value="1"/>
</dbReference>
<dbReference type="InterPro" id="IPR037053">
    <property type="entry name" value="Phage_tail_collar_dom_sf"/>
</dbReference>
<dbReference type="SUPFAM" id="SSF88874">
    <property type="entry name" value="Receptor-binding domain of short tail fibre protein gp12"/>
    <property type="match status" value="1"/>
</dbReference>
<evidence type="ECO:0000313" key="4">
    <source>
        <dbReference type="Proteomes" id="UP000014463"/>
    </source>
</evidence>
<proteinExistence type="predicted"/>
<sequence>MPQYYTLPTAIGEAKIANAIALGGTITISELAVGDGGGSLPVPDSDRENLVNEVRRAPINTSDTDPDNPNWIVVEQVLPPDVGGWTIREIGLFDSDGDLIAYGNYPETYKPVLSEGSGRTQTIRFVMQVSDTAAVTLKVDPSVVLATRKYADDSIAAHEQSRNHPAATTTALGFVEKATLTEAKNGTPDKFPDAASMKAAIADSRSGDQFATYDASRIYNTGEITRGSDGRFYEFYDRDQAGTVQGVDPTNAANRPHVWMEWHGVLPGTVIEWRSETLPEGYIENDGAVVGRTDYRRIFAVYGTTHGAGDGATTFNLPDDRGEFKRGWDHGRGIDTDRVAFADHQWHAVERHVHSLPTGMSNTGTGHWGVDDQYWKRTTATSSINDGPVLGEYVGTYHDDNNNGSPTGTNWIGGNYSAETRPRNNAVIYLTKI</sequence>
<dbReference type="AlphaFoldDB" id="S2KK31"/>
<feature type="domain" description="Phage tail collar" evidence="1">
    <location>
        <begin position="268"/>
        <end position="324"/>
    </location>
</feature>
<dbReference type="EMBL" id="ASTJ01000024">
    <property type="protein sequence ID" value="EPC02477.1"/>
    <property type="molecule type" value="Genomic_DNA"/>
</dbReference>
<dbReference type="STRING" id="1121939.L861_08945"/>
<keyword evidence="4" id="KW-1185">Reference proteome</keyword>
<feature type="domain" description="Phage tail fibre protein N-terminal" evidence="2">
    <location>
        <begin position="2"/>
        <end position="149"/>
    </location>
</feature>
<dbReference type="PANTHER" id="PTHR35191">
    <property type="entry name" value="PROPHAGE SIDE TAIL FIBER PROTEIN HOMOLOG STFQ-RELATED"/>
    <property type="match status" value="1"/>
</dbReference>
<dbReference type="PANTHER" id="PTHR35191:SF1">
    <property type="entry name" value="PROPHAGE SIDE TAIL FIBER PROTEIN HOMOLOG STFQ-RELATED"/>
    <property type="match status" value="1"/>
</dbReference>